<evidence type="ECO:0000313" key="3">
    <source>
        <dbReference type="Proteomes" id="UP000066480"/>
    </source>
</evidence>
<protein>
    <submittedName>
        <fullName evidence="2">Acetyltransferase</fullName>
    </submittedName>
</protein>
<dbReference type="Proteomes" id="UP000066480">
    <property type="component" value="Chromosome"/>
</dbReference>
<keyword evidence="3" id="KW-1185">Reference proteome</keyword>
<dbReference type="KEGG" id="lmoi:VV02_03765"/>
<evidence type="ECO:0000313" key="2">
    <source>
        <dbReference type="EMBL" id="AKU18616.1"/>
    </source>
</evidence>
<dbReference type="PROSITE" id="PS51186">
    <property type="entry name" value="GNAT"/>
    <property type="match status" value="1"/>
</dbReference>
<dbReference type="EMBL" id="CP011112">
    <property type="protein sequence ID" value="AKU18616.1"/>
    <property type="molecule type" value="Genomic_DNA"/>
</dbReference>
<accession>A0A0K1JPH8</accession>
<dbReference type="OrthoDB" id="275336at2"/>
<feature type="domain" description="N-acetyltransferase" evidence="1">
    <location>
        <begin position="25"/>
        <end position="165"/>
    </location>
</feature>
<name>A0A0K1JPH8_9MICO</name>
<organism evidence="2 3">
    <name type="scientific">Luteipulveratus mongoliensis</name>
    <dbReference type="NCBI Taxonomy" id="571913"/>
    <lineage>
        <taxon>Bacteria</taxon>
        <taxon>Bacillati</taxon>
        <taxon>Actinomycetota</taxon>
        <taxon>Actinomycetes</taxon>
        <taxon>Micrococcales</taxon>
        <taxon>Dermacoccaceae</taxon>
        <taxon>Luteipulveratus</taxon>
    </lineage>
</organism>
<dbReference type="PATRIC" id="fig|571913.6.peg.772"/>
<dbReference type="STRING" id="571913.VV02_03765"/>
<dbReference type="InterPro" id="IPR000182">
    <property type="entry name" value="GNAT_dom"/>
</dbReference>
<keyword evidence="2" id="KW-0808">Transferase</keyword>
<dbReference type="CDD" id="cd04301">
    <property type="entry name" value="NAT_SF"/>
    <property type="match status" value="1"/>
</dbReference>
<dbReference type="Pfam" id="PF00583">
    <property type="entry name" value="Acetyltransf_1"/>
    <property type="match status" value="1"/>
</dbReference>
<proteinExistence type="predicted"/>
<dbReference type="SUPFAM" id="SSF55729">
    <property type="entry name" value="Acyl-CoA N-acyltransferases (Nat)"/>
    <property type="match status" value="1"/>
</dbReference>
<dbReference type="InterPro" id="IPR016181">
    <property type="entry name" value="Acyl_CoA_acyltransferase"/>
</dbReference>
<reference evidence="2 3" key="1">
    <citation type="submission" date="2015-03" db="EMBL/GenBank/DDBJ databases">
        <title>Luteipulveratus halotolerans sp. nov., a novel actinobacterium (Dermacoccaceae) from Sarawak, Malaysia.</title>
        <authorList>
            <person name="Juboi H."/>
            <person name="Basik A."/>
            <person name="Shamsul S.S."/>
            <person name="Arnold P."/>
            <person name="Schmitt E.K."/>
            <person name="Sanglier J.-J."/>
            <person name="Yeo T."/>
        </authorList>
    </citation>
    <scope>NUCLEOTIDE SEQUENCE [LARGE SCALE GENOMIC DNA]</scope>
    <source>
        <strain evidence="2 3">MN07-A0370</strain>
    </source>
</reference>
<sequence length="165" mass="18604">MKDTVTYVEMTTRDQLDPAPPVAGLALAPLNRDSPLISDVQARIGEPYGWRSARRAPDQWATWLAEVPHRTFALLTFDTAPAGIVAYEPRPADEVEIMTFGLLPEYIGKGLGGCALTLGIEHAWELSPTVNRVWLHTSSFDHPHALPNYHRRGFRTFRTEERERI</sequence>
<dbReference type="RefSeq" id="WP_052596503.1">
    <property type="nucleotide sequence ID" value="NZ_CP011112.1"/>
</dbReference>
<gene>
    <name evidence="2" type="ORF">VV02_03765</name>
</gene>
<dbReference type="GO" id="GO:0016747">
    <property type="term" value="F:acyltransferase activity, transferring groups other than amino-acyl groups"/>
    <property type="evidence" value="ECO:0007669"/>
    <property type="project" value="InterPro"/>
</dbReference>
<dbReference type="Gene3D" id="3.40.630.30">
    <property type="match status" value="1"/>
</dbReference>
<dbReference type="AlphaFoldDB" id="A0A0K1JPH8"/>
<evidence type="ECO:0000259" key="1">
    <source>
        <dbReference type="PROSITE" id="PS51186"/>
    </source>
</evidence>